<dbReference type="EC" id="6.3.2.9" evidence="7 8"/>
<evidence type="ECO:0000313" key="11">
    <source>
        <dbReference type="EMBL" id="SCZ86626.1"/>
    </source>
</evidence>
<dbReference type="GO" id="GO:0008360">
    <property type="term" value="P:regulation of cell shape"/>
    <property type="evidence" value="ECO:0007669"/>
    <property type="project" value="UniProtKB-KW"/>
</dbReference>
<comment type="subcellular location">
    <subcellularLocation>
        <location evidence="1 7 8">Cytoplasm</location>
    </subcellularLocation>
</comment>
<name>A0A1G5SHE4_9PROT</name>
<comment type="similarity">
    <text evidence="7">Belongs to the MurCDEF family.</text>
</comment>
<reference evidence="11 12" key="1">
    <citation type="submission" date="2016-10" db="EMBL/GenBank/DDBJ databases">
        <authorList>
            <person name="de Groot N.N."/>
        </authorList>
    </citation>
    <scope>NUCLEOTIDE SEQUENCE [LARGE SCALE GENOMIC DNA]</scope>
    <source>
        <strain evidence="11">1</strain>
    </source>
</reference>
<evidence type="ECO:0000256" key="1">
    <source>
        <dbReference type="ARBA" id="ARBA00004496"/>
    </source>
</evidence>
<evidence type="ECO:0000256" key="5">
    <source>
        <dbReference type="ARBA" id="ARBA00022741"/>
    </source>
</evidence>
<dbReference type="AlphaFoldDB" id="A0A1G5SHE4"/>
<keyword evidence="4 7" id="KW-0436">Ligase</keyword>
<dbReference type="GO" id="GO:0071555">
    <property type="term" value="P:cell wall organization"/>
    <property type="evidence" value="ECO:0007669"/>
    <property type="project" value="UniProtKB-KW"/>
</dbReference>
<dbReference type="SUPFAM" id="SSF53623">
    <property type="entry name" value="MurD-like peptide ligases, catalytic domain"/>
    <property type="match status" value="1"/>
</dbReference>
<dbReference type="InterPro" id="IPR036565">
    <property type="entry name" value="Mur-like_cat_sf"/>
</dbReference>
<dbReference type="SUPFAM" id="SSF51984">
    <property type="entry name" value="MurCD N-terminal domain"/>
    <property type="match status" value="1"/>
</dbReference>
<feature type="domain" description="Mur ligase central" evidence="10">
    <location>
        <begin position="136"/>
        <end position="317"/>
    </location>
</feature>
<dbReference type="HAMAP" id="MF_00639">
    <property type="entry name" value="MurD"/>
    <property type="match status" value="1"/>
</dbReference>
<evidence type="ECO:0000256" key="2">
    <source>
        <dbReference type="ARBA" id="ARBA00004752"/>
    </source>
</evidence>
<dbReference type="GO" id="GO:0008764">
    <property type="term" value="F:UDP-N-acetylmuramoylalanine-D-glutamate ligase activity"/>
    <property type="evidence" value="ECO:0007669"/>
    <property type="project" value="UniProtKB-UniRule"/>
</dbReference>
<accession>A0A1G5SHE4</accession>
<evidence type="ECO:0000259" key="9">
    <source>
        <dbReference type="Pfam" id="PF02875"/>
    </source>
</evidence>
<dbReference type="PANTHER" id="PTHR43692:SF1">
    <property type="entry name" value="UDP-N-ACETYLMURAMOYLALANINE--D-GLUTAMATE LIGASE"/>
    <property type="match status" value="1"/>
</dbReference>
<dbReference type="InterPro" id="IPR004101">
    <property type="entry name" value="Mur_ligase_C"/>
</dbReference>
<comment type="function">
    <text evidence="7 8">Cell wall formation. Catalyzes the addition of glutamate to the nucleotide precursor UDP-N-acetylmuramoyl-L-alanine (UMA).</text>
</comment>
<dbReference type="InterPro" id="IPR036615">
    <property type="entry name" value="Mur_ligase_C_dom_sf"/>
</dbReference>
<feature type="binding site" evidence="7">
    <location>
        <begin position="138"/>
        <end position="144"/>
    </location>
    <ligand>
        <name>ATP</name>
        <dbReference type="ChEBI" id="CHEBI:30616"/>
    </ligand>
</feature>
<dbReference type="Pfam" id="PF08245">
    <property type="entry name" value="Mur_ligase_M"/>
    <property type="match status" value="1"/>
</dbReference>
<dbReference type="Proteomes" id="UP000198729">
    <property type="component" value="Unassembled WGS sequence"/>
</dbReference>
<dbReference type="Gene3D" id="3.40.50.720">
    <property type="entry name" value="NAD(P)-binding Rossmann-like Domain"/>
    <property type="match status" value="1"/>
</dbReference>
<protein>
    <recommendedName>
        <fullName evidence="7 8">UDP-N-acetylmuramoylalanine--D-glutamate ligase</fullName>
        <ecNumber evidence="7 8">6.3.2.9</ecNumber>
    </recommendedName>
    <alternativeName>
        <fullName evidence="7">D-glutamic acid-adding enzyme</fullName>
    </alternativeName>
    <alternativeName>
        <fullName evidence="7">UDP-N-acetylmuramoyl-L-alanyl-D-glutamate synthetase</fullName>
    </alternativeName>
</protein>
<comment type="catalytic activity">
    <reaction evidence="7 8">
        <text>UDP-N-acetyl-alpha-D-muramoyl-L-alanine + D-glutamate + ATP = UDP-N-acetyl-alpha-D-muramoyl-L-alanyl-D-glutamate + ADP + phosphate + H(+)</text>
        <dbReference type="Rhea" id="RHEA:16429"/>
        <dbReference type="ChEBI" id="CHEBI:15378"/>
        <dbReference type="ChEBI" id="CHEBI:29986"/>
        <dbReference type="ChEBI" id="CHEBI:30616"/>
        <dbReference type="ChEBI" id="CHEBI:43474"/>
        <dbReference type="ChEBI" id="CHEBI:83898"/>
        <dbReference type="ChEBI" id="CHEBI:83900"/>
        <dbReference type="ChEBI" id="CHEBI:456216"/>
        <dbReference type="EC" id="6.3.2.9"/>
    </reaction>
</comment>
<dbReference type="InterPro" id="IPR013221">
    <property type="entry name" value="Mur_ligase_cen"/>
</dbReference>
<dbReference type="GO" id="GO:0005524">
    <property type="term" value="F:ATP binding"/>
    <property type="evidence" value="ECO:0007669"/>
    <property type="project" value="UniProtKB-UniRule"/>
</dbReference>
<keyword evidence="7 8" id="KW-0132">Cell division</keyword>
<keyword evidence="3 7" id="KW-0963">Cytoplasm</keyword>
<feature type="domain" description="Mur ligase C-terminal" evidence="9">
    <location>
        <begin position="340"/>
        <end position="453"/>
    </location>
</feature>
<keyword evidence="7 8" id="KW-0573">Peptidoglycan synthesis</keyword>
<dbReference type="SUPFAM" id="SSF53244">
    <property type="entry name" value="MurD-like peptide ligases, peptide-binding domain"/>
    <property type="match status" value="1"/>
</dbReference>
<dbReference type="GO" id="GO:0005737">
    <property type="term" value="C:cytoplasm"/>
    <property type="evidence" value="ECO:0007669"/>
    <property type="project" value="UniProtKB-SubCell"/>
</dbReference>
<organism evidence="11 12">
    <name type="scientific">Nitrosomonas mobilis</name>
    <dbReference type="NCBI Taxonomy" id="51642"/>
    <lineage>
        <taxon>Bacteria</taxon>
        <taxon>Pseudomonadati</taxon>
        <taxon>Pseudomonadota</taxon>
        <taxon>Betaproteobacteria</taxon>
        <taxon>Nitrosomonadales</taxon>
        <taxon>Nitrosomonadaceae</taxon>
        <taxon>Nitrosomonas</taxon>
    </lineage>
</organism>
<dbReference type="UniPathway" id="UPA00219"/>
<dbReference type="Pfam" id="PF02875">
    <property type="entry name" value="Mur_ligase_C"/>
    <property type="match status" value="1"/>
</dbReference>
<dbReference type="Pfam" id="PF21799">
    <property type="entry name" value="MurD-like_N"/>
    <property type="match status" value="1"/>
</dbReference>
<evidence type="ECO:0000256" key="8">
    <source>
        <dbReference type="RuleBase" id="RU003664"/>
    </source>
</evidence>
<evidence type="ECO:0000256" key="4">
    <source>
        <dbReference type="ARBA" id="ARBA00022598"/>
    </source>
</evidence>
<dbReference type="GO" id="GO:0051301">
    <property type="term" value="P:cell division"/>
    <property type="evidence" value="ECO:0007669"/>
    <property type="project" value="UniProtKB-KW"/>
</dbReference>
<dbReference type="STRING" id="51642.NSMM_610040"/>
<gene>
    <name evidence="7 11" type="primary">murD</name>
    <name evidence="11" type="ORF">NSMM_610040</name>
</gene>
<keyword evidence="12" id="KW-1185">Reference proteome</keyword>
<evidence type="ECO:0000256" key="6">
    <source>
        <dbReference type="ARBA" id="ARBA00022840"/>
    </source>
</evidence>
<keyword evidence="6 7" id="KW-0067">ATP-binding</keyword>
<evidence type="ECO:0000256" key="7">
    <source>
        <dbReference type="HAMAP-Rule" id="MF_00639"/>
    </source>
</evidence>
<proteinExistence type="inferred from homology"/>
<dbReference type="InterPro" id="IPR005762">
    <property type="entry name" value="MurD"/>
</dbReference>
<dbReference type="NCBIfam" id="TIGR01087">
    <property type="entry name" value="murD"/>
    <property type="match status" value="1"/>
</dbReference>
<keyword evidence="7 8" id="KW-0133">Cell shape</keyword>
<evidence type="ECO:0000313" key="12">
    <source>
        <dbReference type="Proteomes" id="UP000198729"/>
    </source>
</evidence>
<evidence type="ECO:0000259" key="10">
    <source>
        <dbReference type="Pfam" id="PF08245"/>
    </source>
</evidence>
<dbReference type="PANTHER" id="PTHR43692">
    <property type="entry name" value="UDP-N-ACETYLMURAMOYLALANINE--D-GLUTAMATE LIGASE"/>
    <property type="match status" value="1"/>
</dbReference>
<dbReference type="Gene3D" id="3.90.190.20">
    <property type="entry name" value="Mur ligase, C-terminal domain"/>
    <property type="match status" value="1"/>
</dbReference>
<keyword evidence="7 8" id="KW-0131">Cell cycle</keyword>
<keyword evidence="7 8" id="KW-0961">Cell wall biogenesis/degradation</keyword>
<dbReference type="GO" id="GO:0009252">
    <property type="term" value="P:peptidoglycan biosynthetic process"/>
    <property type="evidence" value="ECO:0007669"/>
    <property type="project" value="UniProtKB-UniRule"/>
</dbReference>
<evidence type="ECO:0000256" key="3">
    <source>
        <dbReference type="ARBA" id="ARBA00022490"/>
    </source>
</evidence>
<comment type="pathway">
    <text evidence="2 7 8">Cell wall biogenesis; peptidoglycan biosynthesis.</text>
</comment>
<dbReference type="Gene3D" id="3.40.1190.10">
    <property type="entry name" value="Mur-like, catalytic domain"/>
    <property type="match status" value="1"/>
</dbReference>
<sequence length="488" mass="52599">MDHYHHSGSGWVIHTKIEMNYHGKKILILGMGNTGLSVAKWLSRTGAILSAADTRPSPPNLALFHQSMSAENVFCGPFQAGMFLEIDLMVISPGIPLGDPMVAAAVQRNIPVVGDIELFALALREYDQGHAKIITITGSNGKSTVTTMVGMMAESAGWDVEVVGNIGRTVLDALMQRMDSNHWPQLWVLELSSFQLETTRNLQADAAAVLNLSEDHLDRYTDMSAYIAAKSVIFSGSNCKGMQVINRDDPLVCAMTQVDRKQFSFGLGESATDEEFGLLTDGADLWLAQGNTCLMKTSELAVAGLHNAANALAALALCRSVALPFEPLLNALRVFRGLPHRMQKVADINKITFFNDSKSTNVGATIAALNGLPTKAVLIAGGDGKGQDFLPLKHSVREHARSVILLGRDAESIAGSIQGCGIPVHRVATIQQAVQLSFLLAEPGDFVLLSPACASLDMFNNYVHRAEVFVDAVKAIENNFVPPTEVQH</sequence>
<keyword evidence="5 7" id="KW-0547">Nucleotide-binding</keyword>
<dbReference type="EMBL" id="FMWO01000071">
    <property type="protein sequence ID" value="SCZ86626.1"/>
    <property type="molecule type" value="Genomic_DNA"/>
</dbReference>